<dbReference type="GO" id="GO:0009425">
    <property type="term" value="C:bacterial-type flagellum basal body"/>
    <property type="evidence" value="ECO:0007669"/>
    <property type="project" value="UniProtKB-SubCell"/>
</dbReference>
<dbReference type="PANTHER" id="PTHR34653:SF1">
    <property type="entry name" value="FLAGELLAR HOOK-BASAL BODY COMPLEX PROTEIN FLIE"/>
    <property type="match status" value="1"/>
</dbReference>
<comment type="caution">
    <text evidence="6">The sequence shown here is derived from an EMBL/GenBank/DDBJ whole genome shotgun (WGS) entry which is preliminary data.</text>
</comment>
<dbReference type="OrthoDB" id="285952at2"/>
<protein>
    <recommendedName>
        <fullName evidence="4 5">Flagellar hook-basal body complex protein FliE</fullName>
    </recommendedName>
</protein>
<evidence type="ECO:0000256" key="4">
    <source>
        <dbReference type="HAMAP-Rule" id="MF_00724"/>
    </source>
</evidence>
<dbReference type="HAMAP" id="MF_00724">
    <property type="entry name" value="FliE"/>
    <property type="match status" value="1"/>
</dbReference>
<reference evidence="6 7" key="1">
    <citation type="submission" date="2016-05" db="EMBL/GenBank/DDBJ databases">
        <title>Genomic and physiological characterization of Planctopirus sp. isolated from fresh water lake.</title>
        <authorList>
            <person name="Subhash Y."/>
            <person name="Ramana C."/>
        </authorList>
    </citation>
    <scope>NUCLEOTIDE SEQUENCE [LARGE SCALE GENOMIC DNA]</scope>
    <source>
        <strain evidence="6 7">JC280</strain>
    </source>
</reference>
<evidence type="ECO:0000256" key="2">
    <source>
        <dbReference type="ARBA" id="ARBA00009272"/>
    </source>
</evidence>
<dbReference type="GO" id="GO:0005198">
    <property type="term" value="F:structural molecule activity"/>
    <property type="evidence" value="ECO:0007669"/>
    <property type="project" value="UniProtKB-UniRule"/>
</dbReference>
<dbReference type="AlphaFoldDB" id="A0A1C3ETU4"/>
<dbReference type="Proteomes" id="UP000094828">
    <property type="component" value="Unassembled WGS sequence"/>
</dbReference>
<organism evidence="6 7">
    <name type="scientific">Planctopirus hydrillae</name>
    <dbReference type="NCBI Taxonomy" id="1841610"/>
    <lineage>
        <taxon>Bacteria</taxon>
        <taxon>Pseudomonadati</taxon>
        <taxon>Planctomycetota</taxon>
        <taxon>Planctomycetia</taxon>
        <taxon>Planctomycetales</taxon>
        <taxon>Planctomycetaceae</taxon>
        <taxon>Planctopirus</taxon>
    </lineage>
</organism>
<gene>
    <name evidence="4" type="primary">fliE</name>
    <name evidence="6" type="ORF">A6X21_02235</name>
</gene>
<dbReference type="PRINTS" id="PR01006">
    <property type="entry name" value="FLGHOOKFLIE"/>
</dbReference>
<sequence length="111" mass="12093">MTNMVSQPAFFPAPGQAVPFTAWSQPLALPESLPNTQPTVSFADLLSQSLDATNGQQQQMHSQIAGSLTGSDLSMVETFSAAREADLALKLTLQIRNKLIEAYREIQNMQL</sequence>
<dbReference type="PANTHER" id="PTHR34653">
    <property type="match status" value="1"/>
</dbReference>
<dbReference type="RefSeq" id="WP_083233323.1">
    <property type="nucleotide sequence ID" value="NZ_LYDR01000020.1"/>
</dbReference>
<keyword evidence="6" id="KW-0966">Cell projection</keyword>
<dbReference type="EMBL" id="LYDR01000020">
    <property type="protein sequence ID" value="ODA36523.1"/>
    <property type="molecule type" value="Genomic_DNA"/>
</dbReference>
<comment type="similarity">
    <text evidence="2 4">Belongs to the FliE family.</text>
</comment>
<dbReference type="GO" id="GO:0003774">
    <property type="term" value="F:cytoskeletal motor activity"/>
    <property type="evidence" value="ECO:0007669"/>
    <property type="project" value="InterPro"/>
</dbReference>
<keyword evidence="6" id="KW-0282">Flagellum</keyword>
<comment type="subcellular location">
    <subcellularLocation>
        <location evidence="1 4">Bacterial flagellum basal body</location>
    </subcellularLocation>
</comment>
<evidence type="ECO:0000256" key="5">
    <source>
        <dbReference type="NCBIfam" id="TIGR00205"/>
    </source>
</evidence>
<keyword evidence="7" id="KW-1185">Reference proteome</keyword>
<proteinExistence type="inferred from homology"/>
<dbReference type="Pfam" id="PF02049">
    <property type="entry name" value="FliE"/>
    <property type="match status" value="1"/>
</dbReference>
<name>A0A1C3ETU4_9PLAN</name>
<keyword evidence="6" id="KW-0969">Cilium</keyword>
<evidence type="ECO:0000256" key="3">
    <source>
        <dbReference type="ARBA" id="ARBA00023143"/>
    </source>
</evidence>
<dbReference type="GO" id="GO:0071973">
    <property type="term" value="P:bacterial-type flagellum-dependent cell motility"/>
    <property type="evidence" value="ECO:0007669"/>
    <property type="project" value="InterPro"/>
</dbReference>
<evidence type="ECO:0000256" key="1">
    <source>
        <dbReference type="ARBA" id="ARBA00004117"/>
    </source>
</evidence>
<accession>A0A1C3ETU4</accession>
<evidence type="ECO:0000313" key="7">
    <source>
        <dbReference type="Proteomes" id="UP000094828"/>
    </source>
</evidence>
<dbReference type="STRING" id="1841610.A6X21_02235"/>
<evidence type="ECO:0000313" key="6">
    <source>
        <dbReference type="EMBL" id="ODA36523.1"/>
    </source>
</evidence>
<dbReference type="InterPro" id="IPR001624">
    <property type="entry name" value="FliE"/>
</dbReference>
<dbReference type="NCBIfam" id="TIGR00205">
    <property type="entry name" value="fliE"/>
    <property type="match status" value="1"/>
</dbReference>
<keyword evidence="3 4" id="KW-0975">Bacterial flagellum</keyword>